<keyword evidence="1" id="KW-0472">Membrane</keyword>
<dbReference type="RefSeq" id="WP_344961293.1">
    <property type="nucleotide sequence ID" value="NZ_BAAAXZ010000043.1"/>
</dbReference>
<feature type="transmembrane region" description="Helical" evidence="1">
    <location>
        <begin position="97"/>
        <end position="115"/>
    </location>
</feature>
<organism evidence="2 3">
    <name type="scientific">Streptomyces thioluteus</name>
    <dbReference type="NCBI Taxonomy" id="66431"/>
    <lineage>
        <taxon>Bacteria</taxon>
        <taxon>Bacillati</taxon>
        <taxon>Actinomycetota</taxon>
        <taxon>Actinomycetes</taxon>
        <taxon>Kitasatosporales</taxon>
        <taxon>Streptomycetaceae</taxon>
        <taxon>Streptomyces</taxon>
    </lineage>
</organism>
<comment type="caution">
    <text evidence="2">The sequence shown here is derived from an EMBL/GenBank/DDBJ whole genome shotgun (WGS) entry which is preliminary data.</text>
</comment>
<reference evidence="2 3" key="1">
    <citation type="journal article" date="2019" name="Int. J. Syst. Evol. Microbiol.">
        <title>The Global Catalogue of Microorganisms (GCM) 10K type strain sequencing project: providing services to taxonomists for standard genome sequencing and annotation.</title>
        <authorList>
            <consortium name="The Broad Institute Genomics Platform"/>
            <consortium name="The Broad Institute Genome Sequencing Center for Infectious Disease"/>
            <person name="Wu L."/>
            <person name="Ma J."/>
        </authorList>
    </citation>
    <scope>NUCLEOTIDE SEQUENCE [LARGE SCALE GENOMIC DNA]</scope>
    <source>
        <strain evidence="2 3">JCM 4087</strain>
    </source>
</reference>
<gene>
    <name evidence="2" type="ORF">GCM10020221_12030</name>
</gene>
<dbReference type="Proteomes" id="UP001501102">
    <property type="component" value="Unassembled WGS sequence"/>
</dbReference>
<sequence>MQSAGSTDGTDAGRPSPSRIAGLTVLPFATGLAVAVVAYFVLRDDLPHRMPTHFGPGGADGYGPPGQAMAGNLVLYAVETVLFLVKSLTDEEQRSTRPTLIAAWAVSVATTYFMWSALKAGADAGDGGDASVPAYQFVVALAAGGAVTLGGWLRSRGRSRSRRKA</sequence>
<keyword evidence="3" id="KW-1185">Reference proteome</keyword>
<proteinExistence type="predicted"/>
<evidence type="ECO:0000256" key="1">
    <source>
        <dbReference type="SAM" id="Phobius"/>
    </source>
</evidence>
<dbReference type="EMBL" id="BAAAXZ010000043">
    <property type="protein sequence ID" value="GAA2917442.1"/>
    <property type="molecule type" value="Genomic_DNA"/>
</dbReference>
<feature type="transmembrane region" description="Helical" evidence="1">
    <location>
        <begin position="135"/>
        <end position="153"/>
    </location>
</feature>
<protein>
    <recommendedName>
        <fullName evidence="4">DUF1648 domain-containing protein</fullName>
    </recommendedName>
</protein>
<keyword evidence="1" id="KW-0812">Transmembrane</keyword>
<feature type="transmembrane region" description="Helical" evidence="1">
    <location>
        <begin position="20"/>
        <end position="42"/>
    </location>
</feature>
<evidence type="ECO:0000313" key="2">
    <source>
        <dbReference type="EMBL" id="GAA2917442.1"/>
    </source>
</evidence>
<evidence type="ECO:0000313" key="3">
    <source>
        <dbReference type="Proteomes" id="UP001501102"/>
    </source>
</evidence>
<name>A0ABN3WII8_STRTU</name>
<evidence type="ECO:0008006" key="4">
    <source>
        <dbReference type="Google" id="ProtNLM"/>
    </source>
</evidence>
<accession>A0ABN3WII8</accession>
<keyword evidence="1" id="KW-1133">Transmembrane helix</keyword>